<dbReference type="OrthoDB" id="4730026at2"/>
<proteinExistence type="predicted"/>
<evidence type="ECO:0000313" key="4">
    <source>
        <dbReference type="Proteomes" id="UP000192707"/>
    </source>
</evidence>
<reference evidence="3 4" key="1">
    <citation type="submission" date="2016-12" db="EMBL/GenBank/DDBJ databases">
        <title>The new phylogeny of genus Mycobacterium.</title>
        <authorList>
            <person name="Tortoli E."/>
            <person name="Trovato A."/>
            <person name="Cirillo D.M."/>
        </authorList>
    </citation>
    <scope>NUCLEOTIDE SEQUENCE [LARGE SCALE GENOMIC DNA]</scope>
    <source>
        <strain evidence="3 4">DSM 45069</strain>
    </source>
</reference>
<dbReference type="RefSeq" id="WP_083067095.1">
    <property type="nucleotide sequence ID" value="NZ_MVHG01000112.1"/>
</dbReference>
<dbReference type="EMBL" id="MVHG01000112">
    <property type="protein sequence ID" value="ORA07957.1"/>
    <property type="molecule type" value="Genomic_DNA"/>
</dbReference>
<accession>A0A1W9Z6B0</accession>
<dbReference type="PROSITE" id="PS51318">
    <property type="entry name" value="TAT"/>
    <property type="match status" value="1"/>
</dbReference>
<keyword evidence="2" id="KW-1133">Transmembrane helix</keyword>
<dbReference type="AlphaFoldDB" id="A0A1W9Z6B0"/>
<keyword evidence="2" id="KW-0472">Membrane</keyword>
<evidence type="ECO:0000256" key="1">
    <source>
        <dbReference type="SAM" id="MobiDB-lite"/>
    </source>
</evidence>
<protein>
    <submittedName>
        <fullName evidence="3">Uncharacterized protein</fullName>
    </submittedName>
</protein>
<evidence type="ECO:0000256" key="2">
    <source>
        <dbReference type="SAM" id="Phobius"/>
    </source>
</evidence>
<sequence length="191" mass="20622">MNRELPSARDFLLSGGFGGAATLLAAIVVAIVAAFALRQASKRHRLHLEQQERHHRELRDIDRHAAAVKECRERLAWVVDKGSREPTASEYATLGFGPELALTVLQGLLRDAQQLDDATLATAAAVELKEFSLVLAKQGSALSAFTEEYSPAADTESEQAVSEPAPHTPEAPARETPLVPAQKVAIRAQRG</sequence>
<name>A0A1W9Z6B0_MYCAI</name>
<gene>
    <name evidence="3" type="ORF">BST14_25610</name>
</gene>
<feature type="transmembrane region" description="Helical" evidence="2">
    <location>
        <begin position="12"/>
        <end position="37"/>
    </location>
</feature>
<dbReference type="InterPro" id="IPR006311">
    <property type="entry name" value="TAT_signal"/>
</dbReference>
<comment type="caution">
    <text evidence="3">The sequence shown here is derived from an EMBL/GenBank/DDBJ whole genome shotgun (WGS) entry which is preliminary data.</text>
</comment>
<organism evidence="3 4">
    <name type="scientific">Mycobacterium arosiense ATCC BAA-1401 = DSM 45069</name>
    <dbReference type="NCBI Taxonomy" id="1265311"/>
    <lineage>
        <taxon>Bacteria</taxon>
        <taxon>Bacillati</taxon>
        <taxon>Actinomycetota</taxon>
        <taxon>Actinomycetes</taxon>
        <taxon>Mycobacteriales</taxon>
        <taxon>Mycobacteriaceae</taxon>
        <taxon>Mycobacterium</taxon>
        <taxon>Mycobacterium avium complex (MAC)</taxon>
    </lineage>
</organism>
<feature type="region of interest" description="Disordered" evidence="1">
    <location>
        <begin position="148"/>
        <end position="191"/>
    </location>
</feature>
<keyword evidence="2" id="KW-0812">Transmembrane</keyword>
<keyword evidence="4" id="KW-1185">Reference proteome</keyword>
<dbReference type="Proteomes" id="UP000192707">
    <property type="component" value="Unassembled WGS sequence"/>
</dbReference>
<evidence type="ECO:0000313" key="3">
    <source>
        <dbReference type="EMBL" id="ORA07957.1"/>
    </source>
</evidence>